<evidence type="ECO:0000313" key="3">
    <source>
        <dbReference type="Proteomes" id="UP000595437"/>
    </source>
</evidence>
<gene>
    <name evidence="2" type="ORF">FKW44_025104</name>
</gene>
<sequence length="512" mass="57983">MEYEWLEKAHSVATVKHVMDKIKEIVAFLNPGQVPVIAADQPIYAVAKQVQWHWPEIYGEDKFVIMFGGLHIEMAALKSIGTLLQDSGWTGALLEAGITSPGTAVSFLTASNITKTRQMHQITACSLYKLLKEAYTDYLKETDGQPGEVLSFETWCEKRKQGSPQFHFWYMVLSMELVILLLIRSFREANFFLYCQSLAELIPYFFANNNVNYARWLPIHYRDMVTLEQKHPQLAQEFQSGNFVVHKSSRRFAAMAIDQAHEQANGVIKADGGAIGLTEDPSALRRWMIAGPEVSHLVSMYEAACGTNEGTKHTRHHEETERVQRGFLEKVEKLSHAMKDMGNPFQEESQDLLSLDTKDIAHPTAAELIGTHLEKGKVRFQEFMKGLEGKEESTFYEPIKKNRVDFFRQAQASVDSSKQKVLKEDCQLFSKLFISCQSRECDLKEFFRHENQSHPAALSDGGKLHTCQKSHLTTILESQVTIPEAEPYADTIIIDGAALVNSLPPRSSKTFE</sequence>
<protein>
    <submittedName>
        <fullName evidence="2">Uncharacterized protein LOC103506659</fullName>
    </submittedName>
</protein>
<dbReference type="OrthoDB" id="7297429at2759"/>
<dbReference type="EMBL" id="CP045910">
    <property type="protein sequence ID" value="QQP31490.1"/>
    <property type="molecule type" value="Genomic_DNA"/>
</dbReference>
<dbReference type="PANTHER" id="PTHR47018:SF1">
    <property type="entry name" value="TESMIN_TSO1-LIKE CXC DOMAIN-CONTAINING PROTEIN"/>
    <property type="match status" value="1"/>
</dbReference>
<dbReference type="Proteomes" id="UP000595437">
    <property type="component" value="Chromosome 21"/>
</dbReference>
<feature type="non-terminal residue" evidence="2">
    <location>
        <position position="512"/>
    </location>
</feature>
<reference evidence="3" key="1">
    <citation type="submission" date="2021-01" db="EMBL/GenBank/DDBJ databases">
        <title>Caligus Genome Assembly.</title>
        <authorList>
            <person name="Gallardo-Escarate C."/>
        </authorList>
    </citation>
    <scope>NUCLEOTIDE SEQUENCE [LARGE SCALE GENOMIC DNA]</scope>
</reference>
<accession>A0A7T8GL23</accession>
<feature type="transmembrane region" description="Helical" evidence="1">
    <location>
        <begin position="168"/>
        <end position="186"/>
    </location>
</feature>
<evidence type="ECO:0000313" key="2">
    <source>
        <dbReference type="EMBL" id="QQP31490.1"/>
    </source>
</evidence>
<evidence type="ECO:0000256" key="1">
    <source>
        <dbReference type="SAM" id="Phobius"/>
    </source>
</evidence>
<keyword evidence="1" id="KW-1133">Transmembrane helix</keyword>
<organism evidence="2 3">
    <name type="scientific">Caligus rogercresseyi</name>
    <name type="common">Sea louse</name>
    <dbReference type="NCBI Taxonomy" id="217165"/>
    <lineage>
        <taxon>Eukaryota</taxon>
        <taxon>Metazoa</taxon>
        <taxon>Ecdysozoa</taxon>
        <taxon>Arthropoda</taxon>
        <taxon>Crustacea</taxon>
        <taxon>Multicrustacea</taxon>
        <taxon>Hexanauplia</taxon>
        <taxon>Copepoda</taxon>
        <taxon>Siphonostomatoida</taxon>
        <taxon>Caligidae</taxon>
        <taxon>Caligus</taxon>
    </lineage>
</organism>
<dbReference type="AlphaFoldDB" id="A0A7T8GL23"/>
<dbReference type="PANTHER" id="PTHR47018">
    <property type="entry name" value="CXC DOMAIN-CONTAINING PROTEIN-RELATED"/>
    <property type="match status" value="1"/>
</dbReference>
<keyword evidence="1" id="KW-0472">Membrane</keyword>
<name>A0A7T8GL23_CALRO</name>
<keyword evidence="3" id="KW-1185">Reference proteome</keyword>
<proteinExistence type="predicted"/>
<keyword evidence="1" id="KW-0812">Transmembrane</keyword>